<protein>
    <submittedName>
        <fullName evidence="3">Uncharacterized protein</fullName>
    </submittedName>
</protein>
<sequence>MRKFMGAKDGYYGNCVANHLLAVATRGTVAEAGIVDLTKMIKRAKDQLPHKVKMGNKSGNDDDLMRGLCGRYDMMHVSSWKNIGFEQVDFGSGAPARVIFHVREGTPPVPTCIMYPPCKGRDGLNLLSTVVHRPMRSRSTTGSPHPNQELGLCFSTTTPASSSTQTDAFSLPNGGGSGAAGGSGSGWAGGSDNTGGATHWPKWATDPPWSNEIFTNGMILELDAQATHVMA</sequence>
<feature type="compositionally biased region" description="Polar residues" evidence="2">
    <location>
        <begin position="137"/>
        <end position="146"/>
    </location>
</feature>
<evidence type="ECO:0000256" key="1">
    <source>
        <dbReference type="ARBA" id="ARBA00009861"/>
    </source>
</evidence>
<dbReference type="PANTHER" id="PTHR31147:SF55">
    <property type="entry name" value="HXXXD-TYPE ACYL-TRANSFERASE FAMILY PROTEIN"/>
    <property type="match status" value="1"/>
</dbReference>
<dbReference type="Pfam" id="PF02458">
    <property type="entry name" value="Transferase"/>
    <property type="match status" value="1"/>
</dbReference>
<reference evidence="3" key="1">
    <citation type="submission" date="2020-07" db="EMBL/GenBank/DDBJ databases">
        <title>Genome sequence and genetic diversity analysis of an under-domesticated orphan crop, white fonio (Digitaria exilis).</title>
        <authorList>
            <person name="Bennetzen J.L."/>
            <person name="Chen S."/>
            <person name="Ma X."/>
            <person name="Wang X."/>
            <person name="Yssel A.E.J."/>
            <person name="Chaluvadi S.R."/>
            <person name="Johnson M."/>
            <person name="Gangashetty P."/>
            <person name="Hamidou F."/>
            <person name="Sanogo M.D."/>
            <person name="Zwaenepoel A."/>
            <person name="Wallace J."/>
            <person name="Van De Peer Y."/>
            <person name="Van Deynze A."/>
        </authorList>
    </citation>
    <scope>NUCLEOTIDE SEQUENCE</scope>
    <source>
        <tissue evidence="3">Leaves</tissue>
    </source>
</reference>
<feature type="region of interest" description="Disordered" evidence="2">
    <location>
        <begin position="136"/>
        <end position="207"/>
    </location>
</feature>
<comment type="caution">
    <text evidence="3">The sequence shown here is derived from an EMBL/GenBank/DDBJ whole genome shotgun (WGS) entry which is preliminary data.</text>
</comment>
<evidence type="ECO:0000256" key="2">
    <source>
        <dbReference type="SAM" id="MobiDB-lite"/>
    </source>
</evidence>
<dbReference type="AlphaFoldDB" id="A0A835ALI6"/>
<gene>
    <name evidence="3" type="ORF">HU200_052749</name>
</gene>
<feature type="compositionally biased region" description="Gly residues" evidence="2">
    <location>
        <begin position="173"/>
        <end position="193"/>
    </location>
</feature>
<evidence type="ECO:0000313" key="4">
    <source>
        <dbReference type="Proteomes" id="UP000636709"/>
    </source>
</evidence>
<proteinExistence type="inferred from homology"/>
<dbReference type="OrthoDB" id="716518at2759"/>
<dbReference type="Proteomes" id="UP000636709">
    <property type="component" value="Unassembled WGS sequence"/>
</dbReference>
<accession>A0A835ALI6</accession>
<dbReference type="Gene3D" id="3.30.559.10">
    <property type="entry name" value="Chloramphenicol acetyltransferase-like domain"/>
    <property type="match status" value="1"/>
</dbReference>
<comment type="similarity">
    <text evidence="1">Belongs to the plant acyltransferase family.</text>
</comment>
<dbReference type="PANTHER" id="PTHR31147">
    <property type="entry name" value="ACYL TRANSFERASE 4"/>
    <property type="match status" value="1"/>
</dbReference>
<name>A0A835ALI6_9POAL</name>
<dbReference type="InterPro" id="IPR050898">
    <property type="entry name" value="Plant_acyltransferase"/>
</dbReference>
<dbReference type="GO" id="GO:0016747">
    <property type="term" value="F:acyltransferase activity, transferring groups other than amino-acyl groups"/>
    <property type="evidence" value="ECO:0007669"/>
    <property type="project" value="UniProtKB-ARBA"/>
</dbReference>
<feature type="compositionally biased region" description="Low complexity" evidence="2">
    <location>
        <begin position="155"/>
        <end position="166"/>
    </location>
</feature>
<evidence type="ECO:0000313" key="3">
    <source>
        <dbReference type="EMBL" id="KAF8667549.1"/>
    </source>
</evidence>
<dbReference type="EMBL" id="JACEFO010002299">
    <property type="protein sequence ID" value="KAF8667549.1"/>
    <property type="molecule type" value="Genomic_DNA"/>
</dbReference>
<organism evidence="3 4">
    <name type="scientific">Digitaria exilis</name>
    <dbReference type="NCBI Taxonomy" id="1010633"/>
    <lineage>
        <taxon>Eukaryota</taxon>
        <taxon>Viridiplantae</taxon>
        <taxon>Streptophyta</taxon>
        <taxon>Embryophyta</taxon>
        <taxon>Tracheophyta</taxon>
        <taxon>Spermatophyta</taxon>
        <taxon>Magnoliopsida</taxon>
        <taxon>Liliopsida</taxon>
        <taxon>Poales</taxon>
        <taxon>Poaceae</taxon>
        <taxon>PACMAD clade</taxon>
        <taxon>Panicoideae</taxon>
        <taxon>Panicodae</taxon>
        <taxon>Paniceae</taxon>
        <taxon>Anthephorinae</taxon>
        <taxon>Digitaria</taxon>
    </lineage>
</organism>
<dbReference type="InterPro" id="IPR023213">
    <property type="entry name" value="CAT-like_dom_sf"/>
</dbReference>
<keyword evidence="4" id="KW-1185">Reference proteome</keyword>